<gene>
    <name evidence="2" type="ORF">IscW_ISCW017715</name>
</gene>
<dbReference type="AlphaFoldDB" id="B7PI13"/>
<dbReference type="VEuPathDB" id="VectorBase:ISCI017715"/>
<organism>
    <name type="scientific">Ixodes scapularis</name>
    <name type="common">Black-legged tick</name>
    <name type="synonym">Deer tick</name>
    <dbReference type="NCBI Taxonomy" id="6945"/>
    <lineage>
        <taxon>Eukaryota</taxon>
        <taxon>Metazoa</taxon>
        <taxon>Ecdysozoa</taxon>
        <taxon>Arthropoda</taxon>
        <taxon>Chelicerata</taxon>
        <taxon>Arachnida</taxon>
        <taxon>Acari</taxon>
        <taxon>Parasitiformes</taxon>
        <taxon>Ixodida</taxon>
        <taxon>Ixodoidea</taxon>
        <taxon>Ixodidae</taxon>
        <taxon>Ixodinae</taxon>
        <taxon>Ixodes</taxon>
    </lineage>
</organism>
<reference evidence="2 4" key="1">
    <citation type="submission" date="2008-03" db="EMBL/GenBank/DDBJ databases">
        <title>Annotation of Ixodes scapularis.</title>
        <authorList>
            <consortium name="Ixodes scapularis Genome Project Consortium"/>
            <person name="Caler E."/>
            <person name="Hannick L.I."/>
            <person name="Bidwell S."/>
            <person name="Joardar V."/>
            <person name="Thiagarajan M."/>
            <person name="Amedeo P."/>
            <person name="Galinsky K.J."/>
            <person name="Schobel S."/>
            <person name="Inman J."/>
            <person name="Hostetler J."/>
            <person name="Miller J."/>
            <person name="Hammond M."/>
            <person name="Megy K."/>
            <person name="Lawson D."/>
            <person name="Kodira C."/>
            <person name="Sutton G."/>
            <person name="Meyer J."/>
            <person name="Hill C.A."/>
            <person name="Birren B."/>
            <person name="Nene V."/>
            <person name="Collins F."/>
            <person name="Alarcon-Chaidez F."/>
            <person name="Wikel S."/>
            <person name="Strausberg R."/>
        </authorList>
    </citation>
    <scope>NUCLEOTIDE SEQUENCE [LARGE SCALE GENOMIC DNA]</scope>
    <source>
        <strain evidence="4">Wikel</strain>
        <strain evidence="2">Wikel colony</strain>
    </source>
</reference>
<dbReference type="EMBL" id="ABJB010690498">
    <property type="status" value="NOT_ANNOTATED_CDS"/>
    <property type="molecule type" value="Genomic_DNA"/>
</dbReference>
<protein>
    <submittedName>
        <fullName evidence="2 3">Uncharacterized protein</fullName>
    </submittedName>
</protein>
<dbReference type="Proteomes" id="UP000001555">
    <property type="component" value="Unassembled WGS sequence"/>
</dbReference>
<feature type="region of interest" description="Disordered" evidence="1">
    <location>
        <begin position="14"/>
        <end position="136"/>
    </location>
</feature>
<dbReference type="InParanoid" id="B7PI13"/>
<evidence type="ECO:0000313" key="3">
    <source>
        <dbReference type="EnsemblMetazoa" id="ISCW017715-PA"/>
    </source>
</evidence>
<evidence type="ECO:0000256" key="1">
    <source>
        <dbReference type="SAM" id="MobiDB-lite"/>
    </source>
</evidence>
<dbReference type="PaxDb" id="6945-B7PI13"/>
<dbReference type="EnsemblMetazoa" id="ISCW017715-RA">
    <property type="protein sequence ID" value="ISCW017715-PA"/>
    <property type="gene ID" value="ISCW017715"/>
</dbReference>
<evidence type="ECO:0000313" key="4">
    <source>
        <dbReference type="Proteomes" id="UP000001555"/>
    </source>
</evidence>
<keyword evidence="4" id="KW-1185">Reference proteome</keyword>
<sequence>MPLLHGRRLLQWETGIPPTALSSRPGRGYVPPNTSASRDRRRHKRGGTSTAPGEGKAHVDGRATGAREACVPPIDGSTRLRRRLVRGSPELLGARHGRSAGDEGGLGRQRPHRLRSRPVGRESANPTRGCRAPPRQINESAESVCLACRWAPRVKLVADRRTSTR</sequence>
<accession>B7PI13</accession>
<feature type="compositionally biased region" description="Basic residues" evidence="1">
    <location>
        <begin position="109"/>
        <end position="118"/>
    </location>
</feature>
<dbReference type="EMBL" id="DS716337">
    <property type="protein sequence ID" value="EEC06235.1"/>
    <property type="molecule type" value="Genomic_DNA"/>
</dbReference>
<name>B7PI13_IXOSC</name>
<reference evidence="3" key="2">
    <citation type="submission" date="2020-05" db="UniProtKB">
        <authorList>
            <consortium name="EnsemblMetazoa"/>
        </authorList>
    </citation>
    <scope>IDENTIFICATION</scope>
    <source>
        <strain evidence="3">wikel</strain>
    </source>
</reference>
<evidence type="ECO:0000313" key="2">
    <source>
        <dbReference type="EMBL" id="EEC06235.1"/>
    </source>
</evidence>
<dbReference type="VEuPathDB" id="VectorBase:ISCW017715"/>
<dbReference type="HOGENOM" id="CLU_1612643_0_0_1"/>
<proteinExistence type="predicted"/>